<dbReference type="PATRIC" id="fig|1183438.3.peg.1855"/>
<dbReference type="STRING" id="1183438.GKIL_1894"/>
<name>U5QKB8_GLOK1</name>
<dbReference type="Proteomes" id="UP000017396">
    <property type="component" value="Chromosome"/>
</dbReference>
<proteinExistence type="predicted"/>
<keyword evidence="2" id="KW-1185">Reference proteome</keyword>
<accession>U5QKB8</accession>
<evidence type="ECO:0000313" key="2">
    <source>
        <dbReference type="Proteomes" id="UP000017396"/>
    </source>
</evidence>
<protein>
    <submittedName>
        <fullName evidence="1">Uncharacterized protein</fullName>
    </submittedName>
</protein>
<reference evidence="1 2" key="1">
    <citation type="journal article" date="2013" name="PLoS ONE">
        <title>Cultivation and Complete Genome Sequencing of Gloeobacter kilaueensis sp. nov., from a Lava Cave in Kilauea Caldera, Hawai'i.</title>
        <authorList>
            <person name="Saw J.H."/>
            <person name="Schatz M."/>
            <person name="Brown M.V."/>
            <person name="Kunkel D.D."/>
            <person name="Foster J.S."/>
            <person name="Shick H."/>
            <person name="Christensen S."/>
            <person name="Hou S."/>
            <person name="Wan X."/>
            <person name="Donachie S.P."/>
        </authorList>
    </citation>
    <scope>NUCLEOTIDE SEQUENCE [LARGE SCALE GENOMIC DNA]</scope>
    <source>
        <strain evidence="2">JS</strain>
    </source>
</reference>
<dbReference type="eggNOG" id="COG4235">
    <property type="taxonomic scope" value="Bacteria"/>
</dbReference>
<dbReference type="KEGG" id="glj:GKIL_1894"/>
<gene>
    <name evidence="1" type="ORF">GKIL_1894</name>
</gene>
<dbReference type="RefSeq" id="WP_023173265.1">
    <property type="nucleotide sequence ID" value="NC_022600.1"/>
</dbReference>
<dbReference type="HOGENOM" id="CLU_047248_0_0_3"/>
<organism evidence="1 2">
    <name type="scientific">Gloeobacter kilaueensis (strain ATCC BAA-2537 / CCAP 1431/1 / ULC 316 / JS1)</name>
    <dbReference type="NCBI Taxonomy" id="1183438"/>
    <lineage>
        <taxon>Bacteria</taxon>
        <taxon>Bacillati</taxon>
        <taxon>Cyanobacteriota</taxon>
        <taxon>Cyanophyceae</taxon>
        <taxon>Gloeobacterales</taxon>
        <taxon>Gloeobacteraceae</taxon>
        <taxon>Gloeobacter</taxon>
    </lineage>
</organism>
<sequence>MSQTDLQQLVRDNAHARLNLASVLERVSIEAPLAQGAPLDVIITPNEVNGRHGTGVLVKRLFGHCPDILAIRSRNIYGADQQFGKVAFCLPHPTASRQQSFFSVMRALDGLAPRRILCIPYYYDDVMTALAVKELFNVPLCTWIMDDQNISVQVISDELMGELLAKSSLRLAISPELQRAYQDKYDLPLHFLPPVVPDALLSTSAQVPPESTFTAPVGLIIGNIWSDRWLELLRRTVRGTSIQVCWYWTGGSWLDRRLTERAALEEDGILLRTPIETEEGLVADLRTRPFTVVPSGTLDAADDNPAISRLSLPSRIVFILATSNTPIIILGSEQTAAARFVRRYGVGTVSSYEPESFKQAVAFVCEPANRRTLRENAARLAASLAASGTAEWIWRSLAAGAPCDDRFNRFDRDG</sequence>
<evidence type="ECO:0000313" key="1">
    <source>
        <dbReference type="EMBL" id="AGY58140.1"/>
    </source>
</evidence>
<dbReference type="AlphaFoldDB" id="U5QKB8"/>
<dbReference type="OrthoDB" id="415462at2"/>
<dbReference type="EMBL" id="CP003587">
    <property type="protein sequence ID" value="AGY58140.1"/>
    <property type="molecule type" value="Genomic_DNA"/>
</dbReference>